<feature type="transmembrane region" description="Helical" evidence="8">
    <location>
        <begin position="273"/>
        <end position="294"/>
    </location>
</feature>
<feature type="transmembrane region" description="Helical" evidence="8">
    <location>
        <begin position="6"/>
        <end position="24"/>
    </location>
</feature>
<gene>
    <name evidence="9" type="ORF">H8L09_18975</name>
</gene>
<keyword evidence="6 8" id="KW-1133">Transmembrane helix</keyword>
<reference evidence="9" key="1">
    <citation type="submission" date="2020-08" db="EMBL/GenBank/DDBJ databases">
        <title>Genomic evolution and epidemiology of Klebsiella pneumoniae from a major hospital in Beijing, China, over a fifteen-year period: dissemination of known and novel high-risk clones.</title>
        <authorList>
            <person name="Palmieri M."/>
        </authorList>
    </citation>
    <scope>NUCLEOTIDE SEQUENCE</scope>
    <source>
        <strain evidence="9">K7050</strain>
    </source>
</reference>
<feature type="transmembrane region" description="Helical" evidence="8">
    <location>
        <begin position="45"/>
        <end position="63"/>
    </location>
</feature>
<proteinExistence type="inferred from homology"/>
<feature type="transmembrane region" description="Helical" evidence="8">
    <location>
        <begin position="161"/>
        <end position="181"/>
    </location>
</feature>
<evidence type="ECO:0000256" key="6">
    <source>
        <dbReference type="ARBA" id="ARBA00022989"/>
    </source>
</evidence>
<feature type="transmembrane region" description="Helical" evidence="8">
    <location>
        <begin position="362"/>
        <end position="387"/>
    </location>
</feature>
<dbReference type="GO" id="GO:1990961">
    <property type="term" value="P:xenobiotic detoxification by transmembrane export across the plasma membrane"/>
    <property type="evidence" value="ECO:0007669"/>
    <property type="project" value="InterPro"/>
</dbReference>
<feature type="transmembrane region" description="Helical" evidence="8">
    <location>
        <begin position="69"/>
        <end position="86"/>
    </location>
</feature>
<dbReference type="GO" id="GO:0042910">
    <property type="term" value="F:xenobiotic transmembrane transporter activity"/>
    <property type="evidence" value="ECO:0007669"/>
    <property type="project" value="InterPro"/>
</dbReference>
<feature type="transmembrane region" description="Helical" evidence="8">
    <location>
        <begin position="300"/>
        <end position="326"/>
    </location>
</feature>
<comment type="similarity">
    <text evidence="2 8">Belongs to the major facilitator superfamily. Bcr/CmlA family.</text>
</comment>
<dbReference type="Pfam" id="PF07690">
    <property type="entry name" value="MFS_1"/>
    <property type="match status" value="1"/>
</dbReference>
<evidence type="ECO:0000256" key="2">
    <source>
        <dbReference type="ARBA" id="ARBA00006236"/>
    </source>
</evidence>
<dbReference type="PANTHER" id="PTHR23502">
    <property type="entry name" value="MAJOR FACILITATOR SUPERFAMILY"/>
    <property type="match status" value="1"/>
</dbReference>
<protein>
    <recommendedName>
        <fullName evidence="8">Bcr/CflA family efflux transporter</fullName>
    </recommendedName>
</protein>
<dbReference type="EMBL" id="JACNQW010000013">
    <property type="protein sequence ID" value="MBC5047441.1"/>
    <property type="molecule type" value="Genomic_DNA"/>
</dbReference>
<evidence type="ECO:0000256" key="4">
    <source>
        <dbReference type="ARBA" id="ARBA00022475"/>
    </source>
</evidence>
<evidence type="ECO:0000256" key="8">
    <source>
        <dbReference type="RuleBase" id="RU365088"/>
    </source>
</evidence>
<dbReference type="RefSeq" id="WP_053810058.1">
    <property type="nucleotide sequence ID" value="NZ_AP022112.1"/>
</dbReference>
<keyword evidence="7 8" id="KW-0472">Membrane</keyword>
<dbReference type="SUPFAM" id="SSF103473">
    <property type="entry name" value="MFS general substrate transporter"/>
    <property type="match status" value="1"/>
</dbReference>
<keyword evidence="5 8" id="KW-0812">Transmembrane</keyword>
<evidence type="ECO:0000256" key="5">
    <source>
        <dbReference type="ARBA" id="ARBA00022692"/>
    </source>
</evidence>
<dbReference type="AlphaFoldDB" id="A0A8H9ZQ75"/>
<keyword evidence="8" id="KW-0997">Cell inner membrane</keyword>
<dbReference type="Gene3D" id="1.20.1720.10">
    <property type="entry name" value="Multidrug resistance protein D"/>
    <property type="match status" value="1"/>
</dbReference>
<evidence type="ECO:0000256" key="7">
    <source>
        <dbReference type="ARBA" id="ARBA00023136"/>
    </source>
</evidence>
<sequence>MASRLIITNSCIILILGLFSIDLYNPALPTIKAALNISNAQAQSLVVWYLGGFAVSQLVYGPLSDKYGRVPVILLSLLFSAVGNYLTSTADSYQMLSLFRLFTGIGAGGCPVISRAILSDTFRDKSELSKSLAVFSMASQVSPAFAPVIGGYITEYFPWKYNFIALALMMLAGFIFVKITLPETSPRKALPGGRIAGFRILFSDLNFMIYSVVSAVLFAITIGYFTASPFVFQTQFHLTSSQNGYLFMIYSAGIVIGSWLTKRCLSRATPEKILMVSLPLLVAFTLLASLSVHFTSVLSIGFIVIYSFAVGLGCGLSSPLLLGISLHGHAELAGTGSALQGALKMAGAALVLWFFASGRTGTASGLLSGLFLLSLICLVLIAFAQFWTAQSVHQQSSPDRD</sequence>
<dbReference type="InterPro" id="IPR036259">
    <property type="entry name" value="MFS_trans_sf"/>
</dbReference>
<comment type="caution">
    <text evidence="8">Lacks conserved residue(s) required for the propagation of feature annotation.</text>
</comment>
<dbReference type="NCBIfam" id="TIGR00710">
    <property type="entry name" value="efflux_Bcr_CflA"/>
    <property type="match status" value="1"/>
</dbReference>
<comment type="caution">
    <text evidence="9">The sequence shown here is derived from an EMBL/GenBank/DDBJ whole genome shotgun (WGS) entry which is preliminary data.</text>
</comment>
<dbReference type="CDD" id="cd17320">
    <property type="entry name" value="MFS_MdfA_MDR_like"/>
    <property type="match status" value="1"/>
</dbReference>
<feature type="transmembrane region" description="Helical" evidence="8">
    <location>
        <begin position="201"/>
        <end position="225"/>
    </location>
</feature>
<keyword evidence="4" id="KW-1003">Cell membrane</keyword>
<keyword evidence="3 8" id="KW-0813">Transport</keyword>
<evidence type="ECO:0000313" key="10">
    <source>
        <dbReference type="Proteomes" id="UP000646540"/>
    </source>
</evidence>
<dbReference type="PROSITE" id="PS50850">
    <property type="entry name" value="MFS"/>
    <property type="match status" value="1"/>
</dbReference>
<dbReference type="InterPro" id="IPR004812">
    <property type="entry name" value="Efflux_drug-R_Bcr/CmlA"/>
</dbReference>
<dbReference type="GO" id="GO:0005886">
    <property type="term" value="C:plasma membrane"/>
    <property type="evidence" value="ECO:0007669"/>
    <property type="project" value="UniProtKB-SubCell"/>
</dbReference>
<comment type="subcellular location">
    <subcellularLocation>
        <location evidence="8">Cell inner membrane</location>
        <topology evidence="8">Multi-pass membrane protein</topology>
    </subcellularLocation>
    <subcellularLocation>
        <location evidence="1">Cell membrane</location>
        <topology evidence="1">Multi-pass membrane protein</topology>
    </subcellularLocation>
</comment>
<feature type="transmembrane region" description="Helical" evidence="8">
    <location>
        <begin position="98"/>
        <end position="118"/>
    </location>
</feature>
<evidence type="ECO:0000256" key="1">
    <source>
        <dbReference type="ARBA" id="ARBA00004651"/>
    </source>
</evidence>
<evidence type="ECO:0000313" key="9">
    <source>
        <dbReference type="EMBL" id="MBC5047441.1"/>
    </source>
</evidence>
<dbReference type="InterPro" id="IPR020846">
    <property type="entry name" value="MFS_dom"/>
</dbReference>
<feature type="transmembrane region" description="Helical" evidence="8">
    <location>
        <begin position="245"/>
        <end position="261"/>
    </location>
</feature>
<dbReference type="Proteomes" id="UP000646540">
    <property type="component" value="Unassembled WGS sequence"/>
</dbReference>
<dbReference type="InterPro" id="IPR011701">
    <property type="entry name" value="MFS"/>
</dbReference>
<dbReference type="PANTHER" id="PTHR23502:SF132">
    <property type="entry name" value="POLYAMINE TRANSPORTER 2-RELATED"/>
    <property type="match status" value="1"/>
</dbReference>
<accession>A0A8H9ZQ75</accession>
<name>A0A8H9ZQ75_9ENTR</name>
<evidence type="ECO:0000256" key="3">
    <source>
        <dbReference type="ARBA" id="ARBA00022448"/>
    </source>
</evidence>
<organism evidence="9 10">
    <name type="scientific">Klebsiella quasipneumoniae</name>
    <dbReference type="NCBI Taxonomy" id="1463165"/>
    <lineage>
        <taxon>Bacteria</taxon>
        <taxon>Pseudomonadati</taxon>
        <taxon>Pseudomonadota</taxon>
        <taxon>Gammaproteobacteria</taxon>
        <taxon>Enterobacterales</taxon>
        <taxon>Enterobacteriaceae</taxon>
        <taxon>Klebsiella/Raoultella group</taxon>
        <taxon>Klebsiella</taxon>
        <taxon>Klebsiella pneumoniae complex</taxon>
    </lineage>
</organism>
<feature type="transmembrane region" description="Helical" evidence="8">
    <location>
        <begin position="338"/>
        <end position="356"/>
    </location>
</feature>